<evidence type="ECO:0000313" key="2">
    <source>
        <dbReference type="EMBL" id="CAA9324589.1"/>
    </source>
</evidence>
<feature type="region of interest" description="Disordered" evidence="1">
    <location>
        <begin position="124"/>
        <end position="146"/>
    </location>
</feature>
<feature type="region of interest" description="Disordered" evidence="1">
    <location>
        <begin position="1"/>
        <end position="43"/>
    </location>
</feature>
<proteinExistence type="predicted"/>
<feature type="compositionally biased region" description="Basic and acidic residues" evidence="1">
    <location>
        <begin position="1"/>
        <end position="10"/>
    </location>
</feature>
<dbReference type="AlphaFoldDB" id="A0A6J4L7X2"/>
<organism evidence="2">
    <name type="scientific">uncultured Leptolyngbya sp</name>
    <dbReference type="NCBI Taxonomy" id="332963"/>
    <lineage>
        <taxon>Bacteria</taxon>
        <taxon>Bacillati</taxon>
        <taxon>Cyanobacteriota</taxon>
        <taxon>Cyanophyceae</taxon>
        <taxon>Leptolyngbyales</taxon>
        <taxon>Leptolyngbyaceae</taxon>
        <taxon>Leptolyngbya group</taxon>
        <taxon>Leptolyngbya</taxon>
        <taxon>environmental samples</taxon>
    </lineage>
</organism>
<reference evidence="2" key="1">
    <citation type="submission" date="2020-02" db="EMBL/GenBank/DDBJ databases">
        <authorList>
            <person name="Meier V. D."/>
        </authorList>
    </citation>
    <scope>NUCLEOTIDE SEQUENCE</scope>
    <source>
        <strain evidence="2">AVDCRST_MAG94</strain>
    </source>
</reference>
<accession>A0A6J4L7X2</accession>
<gene>
    <name evidence="2" type="ORF">AVDCRST_MAG94-1609</name>
</gene>
<evidence type="ECO:0000256" key="1">
    <source>
        <dbReference type="SAM" id="MobiDB-lite"/>
    </source>
</evidence>
<protein>
    <submittedName>
        <fullName evidence="2">Uncharacterized protein</fullName>
    </submittedName>
</protein>
<name>A0A6J4L7X2_9CYAN</name>
<sequence>MQGDRDHAEMMNDATNRPLEALGRIRRPYPNQGRSGPPQARAAEEIKVSISEGAKHQNLYSHYAQGVEASSPVNKTLEIARNAARDGQPMETIVQILSHDPKAQQFGDKSEQFIKTVSQAAVRKTQAESSSEQLRRQSQKTPALER</sequence>
<dbReference type="EMBL" id="CADCTY010000558">
    <property type="protein sequence ID" value="CAA9324589.1"/>
    <property type="molecule type" value="Genomic_DNA"/>
</dbReference>